<name>A0A1J4TS79_9BACT</name>
<feature type="transmembrane region" description="Helical" evidence="5">
    <location>
        <begin position="6"/>
        <end position="23"/>
    </location>
</feature>
<gene>
    <name evidence="6" type="ORF">AUJ73_01265</name>
</gene>
<dbReference type="Proteomes" id="UP000183120">
    <property type="component" value="Unassembled WGS sequence"/>
</dbReference>
<protein>
    <submittedName>
        <fullName evidence="6">ZIP family metal transporter</fullName>
    </submittedName>
</protein>
<dbReference type="PANTHER" id="PTHR16950">
    <property type="entry name" value="ZINC TRANSPORTER SLC39A7 HISTIDINE-RICH MEMBRANE PROTEIN KE4"/>
    <property type="match status" value="1"/>
</dbReference>
<comment type="subcellular location">
    <subcellularLocation>
        <location evidence="1">Membrane</location>
        <topology evidence="1">Multi-pass membrane protein</topology>
    </subcellularLocation>
</comment>
<feature type="transmembrane region" description="Helical" evidence="5">
    <location>
        <begin position="68"/>
        <end position="86"/>
    </location>
</feature>
<dbReference type="STRING" id="1805209.AUJ73_01265"/>
<organism evidence="6 7">
    <name type="scientific">Candidatus Gottesmanbacteria bacterium CG1_02_37_22</name>
    <dbReference type="NCBI Taxonomy" id="1805209"/>
    <lineage>
        <taxon>Bacteria</taxon>
        <taxon>Candidatus Gottesmaniibacteriota</taxon>
    </lineage>
</organism>
<evidence type="ECO:0000256" key="3">
    <source>
        <dbReference type="ARBA" id="ARBA00022989"/>
    </source>
</evidence>
<accession>A0A1J4TS79</accession>
<dbReference type="EMBL" id="MNUY01000018">
    <property type="protein sequence ID" value="OIO15092.1"/>
    <property type="molecule type" value="Genomic_DNA"/>
</dbReference>
<keyword evidence="3 5" id="KW-1133">Transmembrane helix</keyword>
<proteinExistence type="predicted"/>
<dbReference type="GO" id="GO:0016020">
    <property type="term" value="C:membrane"/>
    <property type="evidence" value="ECO:0007669"/>
    <property type="project" value="UniProtKB-SubCell"/>
</dbReference>
<feature type="transmembrane region" description="Helical" evidence="5">
    <location>
        <begin position="164"/>
        <end position="188"/>
    </location>
</feature>
<evidence type="ECO:0000313" key="6">
    <source>
        <dbReference type="EMBL" id="OIO15092.1"/>
    </source>
</evidence>
<evidence type="ECO:0000256" key="1">
    <source>
        <dbReference type="ARBA" id="ARBA00004141"/>
    </source>
</evidence>
<reference evidence="6 7" key="1">
    <citation type="journal article" date="2016" name="Environ. Microbiol.">
        <title>Genomic resolution of a cold subsurface aquifer community provides metabolic insights for novel microbes adapted to high CO concentrations.</title>
        <authorList>
            <person name="Probst A.J."/>
            <person name="Castelle C.J."/>
            <person name="Singh A."/>
            <person name="Brown C.T."/>
            <person name="Anantharaman K."/>
            <person name="Sharon I."/>
            <person name="Hug L.A."/>
            <person name="Burstein D."/>
            <person name="Emerson J.B."/>
            <person name="Thomas B.C."/>
            <person name="Banfield J.F."/>
        </authorList>
    </citation>
    <scope>NUCLEOTIDE SEQUENCE [LARGE SCALE GENOMIC DNA]</scope>
    <source>
        <strain evidence="6">CG1_02_37_22</strain>
    </source>
</reference>
<dbReference type="PANTHER" id="PTHR16950:SF16">
    <property type="entry name" value="ZINC TRANSPORTER ZIP13"/>
    <property type="match status" value="1"/>
</dbReference>
<dbReference type="GO" id="GO:0046873">
    <property type="term" value="F:metal ion transmembrane transporter activity"/>
    <property type="evidence" value="ECO:0007669"/>
    <property type="project" value="InterPro"/>
</dbReference>
<keyword evidence="4 5" id="KW-0472">Membrane</keyword>
<sequence>MERLIFIITANFLISLASLIGVFTISIKEKILSKFLLSLISLSAGALMGGAFLHLLPEASEKLNSGNMYQIVLFSFILFFLIEKLLHWRHCHKKNCDVHTFGYMNLFGDAVHNFIDGLVIAATFLTDIRLGIITSFAIALHEIPQEIGDFGVLLYSGFSRKKALFANFLVALTAVFGGIIGYFLSFQIENMTSYLLPFTAGGFIYIAASDLMPEIRKETSLRKSMLSFGVFLVGIAIMFLVKFIGHE</sequence>
<keyword evidence="2 5" id="KW-0812">Transmembrane</keyword>
<feature type="transmembrane region" description="Helical" evidence="5">
    <location>
        <begin position="35"/>
        <end position="56"/>
    </location>
</feature>
<evidence type="ECO:0000256" key="5">
    <source>
        <dbReference type="SAM" id="Phobius"/>
    </source>
</evidence>
<evidence type="ECO:0000256" key="4">
    <source>
        <dbReference type="ARBA" id="ARBA00023136"/>
    </source>
</evidence>
<evidence type="ECO:0000256" key="2">
    <source>
        <dbReference type="ARBA" id="ARBA00022692"/>
    </source>
</evidence>
<comment type="caution">
    <text evidence="6">The sequence shown here is derived from an EMBL/GenBank/DDBJ whole genome shotgun (WGS) entry which is preliminary data.</text>
</comment>
<dbReference type="Pfam" id="PF02535">
    <property type="entry name" value="Zip"/>
    <property type="match status" value="2"/>
</dbReference>
<feature type="transmembrane region" description="Helical" evidence="5">
    <location>
        <begin position="194"/>
        <end position="213"/>
    </location>
</feature>
<evidence type="ECO:0000313" key="7">
    <source>
        <dbReference type="Proteomes" id="UP000183120"/>
    </source>
</evidence>
<feature type="transmembrane region" description="Helical" evidence="5">
    <location>
        <begin position="225"/>
        <end position="245"/>
    </location>
</feature>
<dbReference type="InterPro" id="IPR003689">
    <property type="entry name" value="ZIP"/>
</dbReference>
<dbReference type="AlphaFoldDB" id="A0A1J4TS79"/>